<dbReference type="SUPFAM" id="SSF81383">
    <property type="entry name" value="F-box domain"/>
    <property type="match status" value="1"/>
</dbReference>
<proteinExistence type="predicted"/>
<dbReference type="PROSITE" id="PS50181">
    <property type="entry name" value="FBOX"/>
    <property type="match status" value="1"/>
</dbReference>
<feature type="compositionally biased region" description="Low complexity" evidence="3">
    <location>
        <begin position="473"/>
        <end position="495"/>
    </location>
</feature>
<evidence type="ECO:0000259" key="4">
    <source>
        <dbReference type="PROSITE" id="PS50181"/>
    </source>
</evidence>
<accession>A0ABP0C233</accession>
<feature type="region of interest" description="Disordered" evidence="3">
    <location>
        <begin position="473"/>
        <end position="511"/>
    </location>
</feature>
<evidence type="ECO:0000256" key="1">
    <source>
        <dbReference type="ARBA" id="ARBA00004906"/>
    </source>
</evidence>
<feature type="compositionally biased region" description="Basic and acidic residues" evidence="3">
    <location>
        <begin position="178"/>
        <end position="189"/>
    </location>
</feature>
<keyword evidence="6" id="KW-1185">Reference proteome</keyword>
<protein>
    <recommendedName>
        <fullName evidence="4">F-box domain-containing protein</fullName>
    </recommendedName>
</protein>
<dbReference type="EMBL" id="CAWUHD010000059">
    <property type="protein sequence ID" value="CAK7225306.1"/>
    <property type="molecule type" value="Genomic_DNA"/>
</dbReference>
<dbReference type="Pfam" id="PF12014">
    <property type="entry name" value="Cyclin_D1_bind"/>
    <property type="match status" value="1"/>
</dbReference>
<dbReference type="Gene3D" id="1.20.1280.50">
    <property type="match status" value="1"/>
</dbReference>
<feature type="region of interest" description="Disordered" evidence="3">
    <location>
        <begin position="169"/>
        <end position="216"/>
    </location>
</feature>
<gene>
    <name evidence="5" type="ORF">SEUCBS140593_005859</name>
</gene>
<dbReference type="CDD" id="cd09917">
    <property type="entry name" value="F-box_SF"/>
    <property type="match status" value="1"/>
</dbReference>
<evidence type="ECO:0000313" key="6">
    <source>
        <dbReference type="Proteomes" id="UP001642482"/>
    </source>
</evidence>
<dbReference type="PANTHER" id="PTHR10706">
    <property type="entry name" value="F-BOX FAMILY PROTEIN"/>
    <property type="match status" value="1"/>
</dbReference>
<dbReference type="InterPro" id="IPR001810">
    <property type="entry name" value="F-box_dom"/>
</dbReference>
<comment type="pathway">
    <text evidence="1">Protein modification; protein ubiquitination.</text>
</comment>
<name>A0ABP0C233_9PEZI</name>
<comment type="caution">
    <text evidence="5">The sequence shown here is derived from an EMBL/GenBank/DDBJ whole genome shotgun (WGS) entry which is preliminary data.</text>
</comment>
<evidence type="ECO:0000256" key="3">
    <source>
        <dbReference type="SAM" id="MobiDB-lite"/>
    </source>
</evidence>
<dbReference type="SMART" id="SM00256">
    <property type="entry name" value="FBOX"/>
    <property type="match status" value="1"/>
</dbReference>
<dbReference type="Pfam" id="PF12937">
    <property type="entry name" value="F-box-like"/>
    <property type="match status" value="1"/>
</dbReference>
<dbReference type="PANTHER" id="PTHR10706:SF130">
    <property type="entry name" value="F-BOX ONLY PROTEIN 31"/>
    <property type="match status" value="1"/>
</dbReference>
<dbReference type="InterPro" id="IPR045048">
    <property type="entry name" value="FBXO31/39"/>
</dbReference>
<sequence length="737" mass="80869">METALNMWKLPGELLDAILALLEPRDLARVAQVCKALRERALADHWWIRFIQRNLPSVCGPVSATPLPAHVRSFHELYVAHEARWFLPRHKIWISGPDMVGKVVLVRYDPRRACIEGYQLVAISRRAQTFDWPTNPSVVVQAFEPEVRIHLDRPILKLDAHLPEVAPLSTSILPQRPAQEDKGKGKEKATGFPQGPIDSADAEEQPPQKKPKISFYQPPGTSFSWDAYAYAISSDTPAIGPICPRIRPVMMDLDGGSPYVPNPSRIRRQFIFGRPLHRDVAVVGGVDSVHPRNYNRSADPGMFGPIIGTPGYDDVDGHVDDFADWRRPYRSRRSTIPYPQYTIWPPPELPAPHRVRSTEITPHHYPRGPVGQPRLRSDVSERAFHIRTWLEASAVDIPRMFAAVMASPPPLSDATIAAADTPEAAASNAVTEAVITTIAPYGSSLLRANGTFTTTEADIASSVAAAAAATEEAEASSSSAGASTEVSSSAATTSAQPVPPEDTAPSAPVSTTDITSIAMPLNKMVRDTLETYATIDPHYYTPTEDRPFRGLFVGDYSAHGCEFLLVYQSDDVLKMPTNENAEGGGYGGGGESDEDTSSSSSGSASAVAPVDDLPRFTGESDGDYAQRLRDHRIYRGSIRAIKLTGDPNVPRGEVSFLAPDLGPNGLDRVIHEEPFANVRMVKSRGHIAGTRFINDRWIETRLLLISPDRLAMFWVGFGHISFFERLDIDQFLDPLSL</sequence>
<feature type="domain" description="F-box" evidence="4">
    <location>
        <begin position="4"/>
        <end position="50"/>
    </location>
</feature>
<dbReference type="InterPro" id="IPR036047">
    <property type="entry name" value="F-box-like_dom_sf"/>
</dbReference>
<reference evidence="5 6" key="1">
    <citation type="submission" date="2024-01" db="EMBL/GenBank/DDBJ databases">
        <authorList>
            <person name="Allen C."/>
            <person name="Tagirdzhanova G."/>
        </authorList>
    </citation>
    <scope>NUCLEOTIDE SEQUENCE [LARGE SCALE GENOMIC DNA]</scope>
</reference>
<evidence type="ECO:0000256" key="2">
    <source>
        <dbReference type="ARBA" id="ARBA00022786"/>
    </source>
</evidence>
<feature type="compositionally biased region" description="Low complexity" evidence="3">
    <location>
        <begin position="597"/>
        <end position="606"/>
    </location>
</feature>
<organism evidence="5 6">
    <name type="scientific">Sporothrix eucalyptigena</name>
    <dbReference type="NCBI Taxonomy" id="1812306"/>
    <lineage>
        <taxon>Eukaryota</taxon>
        <taxon>Fungi</taxon>
        <taxon>Dikarya</taxon>
        <taxon>Ascomycota</taxon>
        <taxon>Pezizomycotina</taxon>
        <taxon>Sordariomycetes</taxon>
        <taxon>Sordariomycetidae</taxon>
        <taxon>Ophiostomatales</taxon>
        <taxon>Ophiostomataceae</taxon>
        <taxon>Sporothrix</taxon>
    </lineage>
</organism>
<keyword evidence="2" id="KW-0833">Ubl conjugation pathway</keyword>
<evidence type="ECO:0000313" key="5">
    <source>
        <dbReference type="EMBL" id="CAK7225306.1"/>
    </source>
</evidence>
<feature type="region of interest" description="Disordered" evidence="3">
    <location>
        <begin position="576"/>
        <end position="622"/>
    </location>
</feature>
<dbReference type="Proteomes" id="UP001642482">
    <property type="component" value="Unassembled WGS sequence"/>
</dbReference>